<dbReference type="AlphaFoldDB" id="R6TUG4"/>
<dbReference type="STRING" id="1263015.BN580_00276"/>
<keyword evidence="1" id="KW-0812">Transmembrane</keyword>
<sequence>MKHIRRKITLSVLGTMLFVFAVLLATVNIFIPEYLTAEAQKAILLEDERNYAVLLLIEKYILRPKARFAVPMHIYTLLFVMLGFVLFDSSGVADAFMSFKSMFGFAGIPAMNAASLYYLKSNLVLLIVAAVGATPLPKRIYEKIGGTAGGSRVLAVLTPMAAAAAVAVCTAYLIDGSFNPFVYFRF</sequence>
<feature type="transmembrane region" description="Helical" evidence="1">
    <location>
        <begin position="68"/>
        <end position="87"/>
    </location>
</feature>
<evidence type="ECO:0000313" key="2">
    <source>
        <dbReference type="EMBL" id="CDC77068.1"/>
    </source>
</evidence>
<keyword evidence="1" id="KW-0472">Membrane</keyword>
<dbReference type="EMBL" id="CBFW010000417">
    <property type="protein sequence ID" value="CDC77068.1"/>
    <property type="molecule type" value="Genomic_DNA"/>
</dbReference>
<feature type="transmembrane region" description="Helical" evidence="1">
    <location>
        <begin position="12"/>
        <end position="31"/>
    </location>
</feature>
<name>R6TUG4_9BACT</name>
<protein>
    <submittedName>
        <fullName evidence="2">Predicted membrane protein involved in D-alanine export</fullName>
    </submittedName>
</protein>
<dbReference type="Proteomes" id="UP000017938">
    <property type="component" value="Unassembled WGS sequence"/>
</dbReference>
<evidence type="ECO:0000256" key="1">
    <source>
        <dbReference type="SAM" id="Phobius"/>
    </source>
</evidence>
<proteinExistence type="predicted"/>
<accession>R6TUG4</accession>
<comment type="caution">
    <text evidence="2">The sequence shown here is derived from an EMBL/GenBank/DDBJ whole genome shotgun (WGS) entry which is preliminary data.</text>
</comment>
<gene>
    <name evidence="2" type="ORF">BN580_00276</name>
</gene>
<evidence type="ECO:0000313" key="3">
    <source>
        <dbReference type="Proteomes" id="UP000017938"/>
    </source>
</evidence>
<organism evidence="2 3">
    <name type="scientific">Candidatus Colimorpha enterica</name>
    <dbReference type="NCBI Taxonomy" id="3083063"/>
    <lineage>
        <taxon>Bacteria</taxon>
        <taxon>Pseudomonadati</taxon>
        <taxon>Bacteroidota</taxon>
        <taxon>Bacteroidia</taxon>
        <taxon>Bacteroidales</taxon>
        <taxon>Candidatus Colimorpha</taxon>
    </lineage>
</organism>
<keyword evidence="1" id="KW-1133">Transmembrane helix</keyword>
<feature type="transmembrane region" description="Helical" evidence="1">
    <location>
        <begin position="153"/>
        <end position="174"/>
    </location>
</feature>
<reference evidence="2" key="1">
    <citation type="submission" date="2012-11" db="EMBL/GenBank/DDBJ databases">
        <title>Dependencies among metagenomic species, viruses, plasmids and units of genetic variation.</title>
        <authorList>
            <person name="Nielsen H.B."/>
            <person name="Almeida M."/>
            <person name="Juncker A.S."/>
            <person name="Rasmussen S."/>
            <person name="Li J."/>
            <person name="Sunagawa S."/>
            <person name="Plichta D."/>
            <person name="Gautier L."/>
            <person name="Le Chatelier E."/>
            <person name="Peletier E."/>
            <person name="Bonde I."/>
            <person name="Nielsen T."/>
            <person name="Manichanh C."/>
            <person name="Arumugam M."/>
            <person name="Batto J."/>
            <person name="Santos M.B.Q.D."/>
            <person name="Blom N."/>
            <person name="Borruel N."/>
            <person name="Burgdorf K.S."/>
            <person name="Boumezbeur F."/>
            <person name="Casellas F."/>
            <person name="Dore J."/>
            <person name="Guarner F."/>
            <person name="Hansen T."/>
            <person name="Hildebrand F."/>
            <person name="Kaas R.S."/>
            <person name="Kennedy S."/>
            <person name="Kristiansen K."/>
            <person name="Kultima J.R."/>
            <person name="Leonard P."/>
            <person name="Levenez F."/>
            <person name="Lund O."/>
            <person name="Moumen B."/>
            <person name="Le Paslier D."/>
            <person name="Pons N."/>
            <person name="Pedersen O."/>
            <person name="Prifti E."/>
            <person name="Qin J."/>
            <person name="Raes J."/>
            <person name="Tap J."/>
            <person name="Tims S."/>
            <person name="Ussery D.W."/>
            <person name="Yamada T."/>
            <person name="MetaHit consortium"/>
            <person name="Renault P."/>
            <person name="Sicheritz-Ponten T."/>
            <person name="Bork P."/>
            <person name="Wang J."/>
            <person name="Brunak S."/>
            <person name="Ehrlich S.D."/>
        </authorList>
    </citation>
    <scope>NUCLEOTIDE SEQUENCE [LARGE SCALE GENOMIC DNA]</scope>
</reference>